<reference evidence="2 3" key="1">
    <citation type="submission" date="2024-05" db="EMBL/GenBank/DDBJ databases">
        <title>Genetic variation in Jamaican populations of the coffee berry borer (Hypothenemus hampei).</title>
        <authorList>
            <person name="Errbii M."/>
            <person name="Myrie A."/>
        </authorList>
    </citation>
    <scope>NUCLEOTIDE SEQUENCE [LARGE SCALE GENOMIC DNA]</scope>
    <source>
        <strain evidence="2">JA-Hopewell-2020-01-JO</strain>
        <tissue evidence="2">Whole body</tissue>
    </source>
</reference>
<evidence type="ECO:0000259" key="1">
    <source>
        <dbReference type="Pfam" id="PF13679"/>
    </source>
</evidence>
<dbReference type="InterPro" id="IPR025714">
    <property type="entry name" value="Methyltranfer_dom"/>
</dbReference>
<name>A0ABD1F3F8_HYPHA</name>
<evidence type="ECO:0000313" key="3">
    <source>
        <dbReference type="Proteomes" id="UP001566132"/>
    </source>
</evidence>
<gene>
    <name evidence="2" type="ORF">ABEB36_004365</name>
</gene>
<comment type="caution">
    <text evidence="2">The sequence shown here is derived from an EMBL/GenBank/DDBJ whole genome shotgun (WGS) entry which is preliminary data.</text>
</comment>
<dbReference type="SUPFAM" id="SSF53335">
    <property type="entry name" value="S-adenosyl-L-methionine-dependent methyltransferases"/>
    <property type="match status" value="1"/>
</dbReference>
<keyword evidence="3" id="KW-1185">Reference proteome</keyword>
<feature type="domain" description="Methyltransferase" evidence="1">
    <location>
        <begin position="125"/>
        <end position="279"/>
    </location>
</feature>
<evidence type="ECO:0000313" key="2">
    <source>
        <dbReference type="EMBL" id="KAL1509659.1"/>
    </source>
</evidence>
<dbReference type="Gene3D" id="3.40.50.150">
    <property type="entry name" value="Vaccinia Virus protein VP39"/>
    <property type="match status" value="1"/>
</dbReference>
<dbReference type="InterPro" id="IPR052220">
    <property type="entry name" value="METTL25"/>
</dbReference>
<dbReference type="AlphaFoldDB" id="A0ABD1F3F8"/>
<dbReference type="PANTHER" id="PTHR12496:SF2">
    <property type="entry name" value="METHYLTRANSFERASE-LIKE PROTEIN 25B"/>
    <property type="match status" value="1"/>
</dbReference>
<dbReference type="EMBL" id="JBDJPC010000003">
    <property type="protein sequence ID" value="KAL1509659.1"/>
    <property type="molecule type" value="Genomic_DNA"/>
</dbReference>
<accession>A0ABD1F3F8</accession>
<proteinExistence type="predicted"/>
<protein>
    <recommendedName>
        <fullName evidence="1">Methyltransferase domain-containing protein</fullName>
    </recommendedName>
</protein>
<dbReference type="InterPro" id="IPR029063">
    <property type="entry name" value="SAM-dependent_MTases_sf"/>
</dbReference>
<dbReference type="Pfam" id="PF13679">
    <property type="entry name" value="Methyltransf_32"/>
    <property type="match status" value="1"/>
</dbReference>
<dbReference type="Proteomes" id="UP001566132">
    <property type="component" value="Unassembled WGS sequence"/>
</dbReference>
<dbReference type="PANTHER" id="PTHR12496">
    <property type="entry name" value="CGI-41 METHYLTRANSFERASE"/>
    <property type="match status" value="1"/>
</dbReference>
<sequence>MKTIFSNCEAQNLDVLKSAITCNEIINLYRDLLDSYVSDFYLEKHWTSRLPKSWKEFLENISIAELADLLSHNPLSSKLVPPLSLLSLQTLHNSFAIQRTCINNDCLKEEQEDFMKYLCKNVKLKKRHEINIMSDICYKIGVKTSCFNVVDIGSGLGHLSRLLAYRHGFNVRTFEANPALTTLAAQHDSNFERILKAKKISSKNEFKPIHINRIIDSTLSTEGFESLIRKAFDNYSDNFSYGIIGLHPCGDLGSTLLKFYNNSSAKFIVVVSCCYMKISLDPSPNPGYPLSAFYKSQNYKLNYLSCEAACHSIENFIVKLKNKDYLHLKVHSYRAALECILAKSNYNMRHSAISNVKYTEGLSFEEYCLKATRKYNLQFNNRDLKYYESLIEDSWTSVVKFYCVRLFLAPLVESIILYDRLLYLEEQKSECIILPAFDCKISPRNHVLIARKIV</sequence>
<organism evidence="2 3">
    <name type="scientific">Hypothenemus hampei</name>
    <name type="common">Coffee berry borer</name>
    <dbReference type="NCBI Taxonomy" id="57062"/>
    <lineage>
        <taxon>Eukaryota</taxon>
        <taxon>Metazoa</taxon>
        <taxon>Ecdysozoa</taxon>
        <taxon>Arthropoda</taxon>
        <taxon>Hexapoda</taxon>
        <taxon>Insecta</taxon>
        <taxon>Pterygota</taxon>
        <taxon>Neoptera</taxon>
        <taxon>Endopterygota</taxon>
        <taxon>Coleoptera</taxon>
        <taxon>Polyphaga</taxon>
        <taxon>Cucujiformia</taxon>
        <taxon>Curculionidae</taxon>
        <taxon>Scolytinae</taxon>
        <taxon>Hypothenemus</taxon>
    </lineage>
</organism>